<keyword evidence="1 2" id="KW-0238">DNA-binding</keyword>
<reference evidence="5 6" key="1">
    <citation type="submission" date="2019-08" db="EMBL/GenBank/DDBJ databases">
        <title>Genome of Luteibaculum oceani JCM 18817.</title>
        <authorList>
            <person name="Bowman J.P."/>
        </authorList>
    </citation>
    <scope>NUCLEOTIDE SEQUENCE [LARGE SCALE GENOMIC DNA]</scope>
    <source>
        <strain evidence="5 6">JCM 18817</strain>
    </source>
</reference>
<dbReference type="AlphaFoldDB" id="A0A5C6VB33"/>
<comment type="function">
    <text evidence="2">Plays an important role in DNA replication, recombination and repair. Binds to ssDNA and to an array of partner proteins to recruit them to their sites of action during DNA metabolism.</text>
</comment>
<dbReference type="RefSeq" id="WP_147013884.1">
    <property type="nucleotide sequence ID" value="NZ_VORB01000003.1"/>
</dbReference>
<feature type="compositionally biased region" description="Low complexity" evidence="4">
    <location>
        <begin position="121"/>
        <end position="134"/>
    </location>
</feature>
<dbReference type="Proteomes" id="UP000321168">
    <property type="component" value="Unassembled WGS sequence"/>
</dbReference>
<organism evidence="5 6">
    <name type="scientific">Luteibaculum oceani</name>
    <dbReference type="NCBI Taxonomy" id="1294296"/>
    <lineage>
        <taxon>Bacteria</taxon>
        <taxon>Pseudomonadati</taxon>
        <taxon>Bacteroidota</taxon>
        <taxon>Flavobacteriia</taxon>
        <taxon>Flavobacteriales</taxon>
        <taxon>Luteibaculaceae</taxon>
        <taxon>Luteibaculum</taxon>
    </lineage>
</organism>
<dbReference type="GO" id="GO:0006260">
    <property type="term" value="P:DNA replication"/>
    <property type="evidence" value="ECO:0007669"/>
    <property type="project" value="UniProtKB-UniRule"/>
</dbReference>
<name>A0A5C6VB33_9FLAO</name>
<dbReference type="OrthoDB" id="9809878at2"/>
<dbReference type="GO" id="GO:0006310">
    <property type="term" value="P:DNA recombination"/>
    <property type="evidence" value="ECO:0007669"/>
    <property type="project" value="UniProtKB-UniRule"/>
</dbReference>
<dbReference type="SUPFAM" id="SSF50249">
    <property type="entry name" value="Nucleic acid-binding proteins"/>
    <property type="match status" value="1"/>
</dbReference>
<dbReference type="InterPro" id="IPR000424">
    <property type="entry name" value="Primosome_PriB/ssb"/>
</dbReference>
<dbReference type="Gene3D" id="2.40.50.140">
    <property type="entry name" value="Nucleic acid-binding proteins"/>
    <property type="match status" value="1"/>
</dbReference>
<dbReference type="PANTHER" id="PTHR10302:SF27">
    <property type="entry name" value="SINGLE-STRANDED DNA-BINDING PROTEIN"/>
    <property type="match status" value="1"/>
</dbReference>
<comment type="subunit">
    <text evidence="2">Homotetramer.</text>
</comment>
<dbReference type="GO" id="GO:0009295">
    <property type="term" value="C:nucleoid"/>
    <property type="evidence" value="ECO:0007669"/>
    <property type="project" value="TreeGrafter"/>
</dbReference>
<dbReference type="Pfam" id="PF00436">
    <property type="entry name" value="SSB"/>
    <property type="match status" value="1"/>
</dbReference>
<dbReference type="InterPro" id="IPR011344">
    <property type="entry name" value="ssDNA-bd"/>
</dbReference>
<evidence type="ECO:0000313" key="6">
    <source>
        <dbReference type="Proteomes" id="UP000321168"/>
    </source>
</evidence>
<dbReference type="EMBL" id="VORB01000003">
    <property type="protein sequence ID" value="TXC81811.1"/>
    <property type="molecule type" value="Genomic_DNA"/>
</dbReference>
<feature type="region of interest" description="Disordered" evidence="4">
    <location>
        <begin position="108"/>
        <end position="144"/>
    </location>
</feature>
<keyword evidence="2" id="KW-0227">DNA damage</keyword>
<keyword evidence="2" id="KW-0233">DNA recombination</keyword>
<feature type="compositionally biased region" description="Polar residues" evidence="4">
    <location>
        <begin position="108"/>
        <end position="120"/>
    </location>
</feature>
<dbReference type="GO" id="GO:0003697">
    <property type="term" value="F:single-stranded DNA binding"/>
    <property type="evidence" value="ECO:0007669"/>
    <property type="project" value="UniProtKB-UniRule"/>
</dbReference>
<feature type="short sequence motif" description="Important for interaction with partner proteins" evidence="2">
    <location>
        <begin position="139"/>
        <end position="144"/>
    </location>
</feature>
<evidence type="ECO:0000256" key="1">
    <source>
        <dbReference type="ARBA" id="ARBA00023125"/>
    </source>
</evidence>
<dbReference type="InterPro" id="IPR012340">
    <property type="entry name" value="NA-bd_OB-fold"/>
</dbReference>
<dbReference type="NCBIfam" id="TIGR00621">
    <property type="entry name" value="ssb"/>
    <property type="match status" value="1"/>
</dbReference>
<evidence type="ECO:0000313" key="5">
    <source>
        <dbReference type="EMBL" id="TXC81811.1"/>
    </source>
</evidence>
<evidence type="ECO:0000256" key="2">
    <source>
        <dbReference type="HAMAP-Rule" id="MF_00984"/>
    </source>
</evidence>
<dbReference type="PIRSF" id="PIRSF002070">
    <property type="entry name" value="SSB"/>
    <property type="match status" value="1"/>
</dbReference>
<sequence length="144" mass="16269">MAGVNKVILIGNLGKDPEVRTLSNGSKLAKFSLATNESYKTKDGNWNDRTEWHNITMWRNLAERAEKNLTKGTQIYVEGKLRNNSYQDQEGQTRYITEVEVEYFTILGNRNQDGNQSPKPSNESAPVAEAVEVTEVSEDDDLPF</sequence>
<accession>A0A5C6VB33</accession>
<dbReference type="CDD" id="cd04496">
    <property type="entry name" value="SSB_OBF"/>
    <property type="match status" value="1"/>
</dbReference>
<keyword evidence="6" id="KW-1185">Reference proteome</keyword>
<evidence type="ECO:0000256" key="3">
    <source>
        <dbReference type="PIRNR" id="PIRNR002070"/>
    </source>
</evidence>
<keyword evidence="2" id="KW-0235">DNA replication</keyword>
<dbReference type="PANTHER" id="PTHR10302">
    <property type="entry name" value="SINGLE-STRANDED DNA-BINDING PROTEIN"/>
    <property type="match status" value="1"/>
</dbReference>
<feature type="compositionally biased region" description="Acidic residues" evidence="4">
    <location>
        <begin position="135"/>
        <end position="144"/>
    </location>
</feature>
<keyword evidence="2" id="KW-0234">DNA repair</keyword>
<comment type="caution">
    <text evidence="5">The sequence shown here is derived from an EMBL/GenBank/DDBJ whole genome shotgun (WGS) entry which is preliminary data.</text>
</comment>
<comment type="caution">
    <text evidence="2">Lacks conserved residue(s) required for the propagation of feature annotation.</text>
</comment>
<gene>
    <name evidence="5" type="primary">ssb</name>
    <name evidence="5" type="ORF">FRX97_04640</name>
</gene>
<dbReference type="GO" id="GO:0006281">
    <property type="term" value="P:DNA repair"/>
    <property type="evidence" value="ECO:0007669"/>
    <property type="project" value="UniProtKB-UniRule"/>
</dbReference>
<evidence type="ECO:0000256" key="4">
    <source>
        <dbReference type="SAM" id="MobiDB-lite"/>
    </source>
</evidence>
<dbReference type="HAMAP" id="MF_00984">
    <property type="entry name" value="SSB"/>
    <property type="match status" value="1"/>
</dbReference>
<dbReference type="PROSITE" id="PS50935">
    <property type="entry name" value="SSB"/>
    <property type="match status" value="1"/>
</dbReference>
<protein>
    <recommendedName>
        <fullName evidence="2 3">Single-stranded DNA-binding protein</fullName>
        <shortName evidence="2">SSB</shortName>
    </recommendedName>
</protein>
<proteinExistence type="inferred from homology"/>